<accession>M0EK04</accession>
<dbReference type="InterPro" id="IPR010998">
    <property type="entry name" value="Integrase_recombinase_N"/>
</dbReference>
<feature type="domain" description="Core-binding (CB)" evidence="6">
    <location>
        <begin position="6"/>
        <end position="91"/>
    </location>
</feature>
<evidence type="ECO:0000256" key="4">
    <source>
        <dbReference type="PROSITE-ProRule" id="PRU01248"/>
    </source>
</evidence>
<dbReference type="GO" id="GO:0015074">
    <property type="term" value="P:DNA integration"/>
    <property type="evidence" value="ECO:0007669"/>
    <property type="project" value="UniProtKB-KW"/>
</dbReference>
<evidence type="ECO:0000259" key="5">
    <source>
        <dbReference type="PROSITE" id="PS51898"/>
    </source>
</evidence>
<dbReference type="Proteomes" id="UP000011586">
    <property type="component" value="Unassembled WGS sequence"/>
</dbReference>
<dbReference type="CDD" id="cd00397">
    <property type="entry name" value="DNA_BRE_C"/>
    <property type="match status" value="1"/>
</dbReference>
<dbReference type="InterPro" id="IPR011010">
    <property type="entry name" value="DNA_brk_join_enz"/>
</dbReference>
<dbReference type="GO" id="GO:0006310">
    <property type="term" value="P:DNA recombination"/>
    <property type="evidence" value="ECO:0007669"/>
    <property type="project" value="UniProtKB-KW"/>
</dbReference>
<dbReference type="InterPro" id="IPR044068">
    <property type="entry name" value="CB"/>
</dbReference>
<keyword evidence="1" id="KW-0229">DNA integration</keyword>
<dbReference type="AlphaFoldDB" id="M0EK04"/>
<organism evidence="7 8">
    <name type="scientific">Halorubrum californiense DSM 19288</name>
    <dbReference type="NCBI Taxonomy" id="1227465"/>
    <lineage>
        <taxon>Archaea</taxon>
        <taxon>Methanobacteriati</taxon>
        <taxon>Methanobacteriota</taxon>
        <taxon>Stenosarchaea group</taxon>
        <taxon>Halobacteria</taxon>
        <taxon>Halobacteriales</taxon>
        <taxon>Haloferacaceae</taxon>
        <taxon>Halorubrum</taxon>
    </lineage>
</organism>
<evidence type="ECO:0000259" key="6">
    <source>
        <dbReference type="PROSITE" id="PS51900"/>
    </source>
</evidence>
<keyword evidence="8" id="KW-1185">Reference proteome</keyword>
<reference evidence="7 8" key="1">
    <citation type="journal article" date="2014" name="PLoS Genet.">
        <title>Phylogenetically driven sequencing of extremely halophilic archaea reveals strategies for static and dynamic osmo-response.</title>
        <authorList>
            <person name="Becker E.A."/>
            <person name="Seitzer P.M."/>
            <person name="Tritt A."/>
            <person name="Larsen D."/>
            <person name="Krusor M."/>
            <person name="Yao A.I."/>
            <person name="Wu D."/>
            <person name="Madern D."/>
            <person name="Eisen J.A."/>
            <person name="Darling A.E."/>
            <person name="Facciotti M.T."/>
        </authorList>
    </citation>
    <scope>NUCLEOTIDE SEQUENCE [LARGE SCALE GENOMIC DNA]</scope>
    <source>
        <strain evidence="7 8">DSM 19288</strain>
    </source>
</reference>
<evidence type="ECO:0000256" key="1">
    <source>
        <dbReference type="ARBA" id="ARBA00022908"/>
    </source>
</evidence>
<dbReference type="InterPro" id="IPR002104">
    <property type="entry name" value="Integrase_catalytic"/>
</dbReference>
<dbReference type="Gene3D" id="1.10.443.10">
    <property type="entry name" value="Intergrase catalytic core"/>
    <property type="match status" value="1"/>
</dbReference>
<evidence type="ECO:0000256" key="3">
    <source>
        <dbReference type="ARBA" id="ARBA00023172"/>
    </source>
</evidence>
<keyword evidence="3" id="KW-0233">DNA recombination</keyword>
<dbReference type="PATRIC" id="fig|1227465.4.peg.503"/>
<sequence>MELEPIDPETALKLYIAEKETSVADATVVSHKSRLSFLLRWCEEREIENLNELTGRRLQEFRLWRRNVGDLTKVSEKTQMDTLRVFVKWLESIDAVEQNLHKKVLSPDITSQENSRDVMLETDDAEAMLAYLERYEYASINHVTATLLWHTMLRMGSVRALDVEDYDPEEQSLRLRHRPRTDTPLKNKQEGERIIAVSGEVCLVLDDWIREQRPEVTDDYGRNPLLTTRNGRVAKSTLRTYCYQMTRPCEYGEGCPHDRDTADCEALETGGASKCPSSVSPHPFRRGAITYYLQSDVPETVVGDRANVTPDIIDQHYDQRSQKEKMEQRRGYLDDI</sequence>
<dbReference type="GO" id="GO:0003677">
    <property type="term" value="F:DNA binding"/>
    <property type="evidence" value="ECO:0007669"/>
    <property type="project" value="UniProtKB-UniRule"/>
</dbReference>
<dbReference type="PROSITE" id="PS51898">
    <property type="entry name" value="TYR_RECOMBINASE"/>
    <property type="match status" value="1"/>
</dbReference>
<evidence type="ECO:0000313" key="8">
    <source>
        <dbReference type="Proteomes" id="UP000011586"/>
    </source>
</evidence>
<comment type="caution">
    <text evidence="7">The sequence shown here is derived from an EMBL/GenBank/DDBJ whole genome shotgun (WGS) entry which is preliminary data.</text>
</comment>
<dbReference type="Gene3D" id="1.10.150.130">
    <property type="match status" value="1"/>
</dbReference>
<dbReference type="InterPro" id="IPR050090">
    <property type="entry name" value="Tyrosine_recombinase_XerCD"/>
</dbReference>
<dbReference type="STRING" id="1227465.C463_02566"/>
<feature type="domain" description="Tyr recombinase" evidence="5">
    <location>
        <begin position="115"/>
        <end position="330"/>
    </location>
</feature>
<dbReference type="InterPro" id="IPR013762">
    <property type="entry name" value="Integrase-like_cat_sf"/>
</dbReference>
<evidence type="ECO:0000256" key="2">
    <source>
        <dbReference type="ARBA" id="ARBA00023125"/>
    </source>
</evidence>
<evidence type="ECO:0000313" key="7">
    <source>
        <dbReference type="EMBL" id="ELZ47408.1"/>
    </source>
</evidence>
<dbReference type="SUPFAM" id="SSF56349">
    <property type="entry name" value="DNA breaking-rejoining enzymes"/>
    <property type="match status" value="1"/>
</dbReference>
<dbReference type="RefSeq" id="WP_008440814.1">
    <property type="nucleotide sequence ID" value="NZ_AOJK01000014.1"/>
</dbReference>
<proteinExistence type="predicted"/>
<dbReference type="EMBL" id="AOJK01000014">
    <property type="protein sequence ID" value="ELZ47408.1"/>
    <property type="molecule type" value="Genomic_DNA"/>
</dbReference>
<dbReference type="PANTHER" id="PTHR30349:SF41">
    <property type="entry name" value="INTEGRASE_RECOMBINASE PROTEIN MJ0367-RELATED"/>
    <property type="match status" value="1"/>
</dbReference>
<protein>
    <submittedName>
        <fullName evidence="7">Integrase domain-containing protein SAM domain-containing protein</fullName>
    </submittedName>
</protein>
<gene>
    <name evidence="7" type="ORF">C463_02566</name>
</gene>
<name>M0EK04_9EURY</name>
<dbReference type="PROSITE" id="PS51900">
    <property type="entry name" value="CB"/>
    <property type="match status" value="1"/>
</dbReference>
<dbReference type="OrthoDB" id="198497at2157"/>
<dbReference type="PANTHER" id="PTHR30349">
    <property type="entry name" value="PHAGE INTEGRASE-RELATED"/>
    <property type="match status" value="1"/>
</dbReference>
<keyword evidence="2 4" id="KW-0238">DNA-binding</keyword>